<evidence type="ECO:0000256" key="6">
    <source>
        <dbReference type="SAM" id="MobiDB-lite"/>
    </source>
</evidence>
<evidence type="ECO:0000313" key="7">
    <source>
        <dbReference type="EMBL" id="KAK9822744.1"/>
    </source>
</evidence>
<evidence type="ECO:0000256" key="5">
    <source>
        <dbReference type="ARBA" id="ARBA00023242"/>
    </source>
</evidence>
<dbReference type="EMBL" id="JALJOS010000030">
    <property type="protein sequence ID" value="KAK9822744.1"/>
    <property type="molecule type" value="Genomic_DNA"/>
</dbReference>
<name>A0AAW1QML3_9CHLO</name>
<evidence type="ECO:0008006" key="9">
    <source>
        <dbReference type="Google" id="ProtNLM"/>
    </source>
</evidence>
<dbReference type="Proteomes" id="UP001438707">
    <property type="component" value="Unassembled WGS sequence"/>
</dbReference>
<keyword evidence="4" id="KW-0040">ANK repeat</keyword>
<proteinExistence type="predicted"/>
<dbReference type="AlphaFoldDB" id="A0AAW1QML3"/>
<protein>
    <recommendedName>
        <fullName evidence="9">J domain-containing protein</fullName>
    </recommendedName>
</protein>
<dbReference type="PANTHER" id="PTHR15263:SF1">
    <property type="entry name" value="NF-KAPPA-B INHIBITOR-LIKE PROTEIN 1"/>
    <property type="match status" value="1"/>
</dbReference>
<evidence type="ECO:0000256" key="2">
    <source>
        <dbReference type="ARBA" id="ARBA00022553"/>
    </source>
</evidence>
<organism evidence="7 8">
    <name type="scientific">Apatococcus lobatus</name>
    <dbReference type="NCBI Taxonomy" id="904363"/>
    <lineage>
        <taxon>Eukaryota</taxon>
        <taxon>Viridiplantae</taxon>
        <taxon>Chlorophyta</taxon>
        <taxon>core chlorophytes</taxon>
        <taxon>Trebouxiophyceae</taxon>
        <taxon>Chlorellales</taxon>
        <taxon>Chlorellaceae</taxon>
        <taxon>Apatococcus</taxon>
    </lineage>
</organism>
<dbReference type="PANTHER" id="PTHR15263">
    <property type="entry name" value="I-KAPPA-B-LIKE PROTEIN IKBL"/>
    <property type="match status" value="1"/>
</dbReference>
<keyword evidence="3" id="KW-0677">Repeat</keyword>
<feature type="region of interest" description="Disordered" evidence="6">
    <location>
        <begin position="1"/>
        <end position="75"/>
    </location>
</feature>
<dbReference type="GO" id="GO:0005634">
    <property type="term" value="C:nucleus"/>
    <property type="evidence" value="ECO:0007669"/>
    <property type="project" value="UniProtKB-SubCell"/>
</dbReference>
<keyword evidence="8" id="KW-1185">Reference proteome</keyword>
<evidence type="ECO:0000256" key="1">
    <source>
        <dbReference type="ARBA" id="ARBA00004123"/>
    </source>
</evidence>
<gene>
    <name evidence="7" type="ORF">WJX74_002916</name>
</gene>
<keyword evidence="2" id="KW-0597">Phosphoprotein</keyword>
<dbReference type="GO" id="GO:0043124">
    <property type="term" value="P:negative regulation of canonical NF-kappaB signal transduction"/>
    <property type="evidence" value="ECO:0007669"/>
    <property type="project" value="InterPro"/>
</dbReference>
<evidence type="ECO:0000256" key="4">
    <source>
        <dbReference type="ARBA" id="ARBA00023043"/>
    </source>
</evidence>
<comment type="subcellular location">
    <subcellularLocation>
        <location evidence="1">Nucleus</location>
    </subcellularLocation>
</comment>
<dbReference type="InterPro" id="IPR038753">
    <property type="entry name" value="NFKBIL1"/>
</dbReference>
<keyword evidence="5" id="KW-0539">Nucleus</keyword>
<accession>A0AAW1QML3</accession>
<reference evidence="7 8" key="1">
    <citation type="journal article" date="2024" name="Nat. Commun.">
        <title>Phylogenomics reveals the evolutionary origins of lichenization in chlorophyte algae.</title>
        <authorList>
            <person name="Puginier C."/>
            <person name="Libourel C."/>
            <person name="Otte J."/>
            <person name="Skaloud P."/>
            <person name="Haon M."/>
            <person name="Grisel S."/>
            <person name="Petersen M."/>
            <person name="Berrin J.G."/>
            <person name="Delaux P.M."/>
            <person name="Dal Grande F."/>
            <person name="Keller J."/>
        </authorList>
    </citation>
    <scope>NUCLEOTIDE SEQUENCE [LARGE SCALE GENOMIC DNA]</scope>
    <source>
        <strain evidence="7 8">SAG 2145</strain>
    </source>
</reference>
<evidence type="ECO:0000313" key="8">
    <source>
        <dbReference type="Proteomes" id="UP001438707"/>
    </source>
</evidence>
<sequence>MPCPGPVLANVNSVPASSDESGYDSEEEQRQQRQQSLAHGRAVQRHAQQQREKLRASTRRANMGWLNGGAPPDGRSFSRHQTLAKQVMSASEENELRLAWVAHESGWAAVASDTQLDCATLPWPPNSPGSLAGAFGALHDPDPLTLQQHHLLQHGCWAYPPSQEDQSQMRVIFRQAARRWHPDKISPRIQGRSEECARAIERIQTLVQSINEEWESLNAQFSMAADNN</sequence>
<comment type="caution">
    <text evidence="7">The sequence shown here is derived from an EMBL/GenBank/DDBJ whole genome shotgun (WGS) entry which is preliminary data.</text>
</comment>
<evidence type="ECO:0000256" key="3">
    <source>
        <dbReference type="ARBA" id="ARBA00022737"/>
    </source>
</evidence>